<accession>A0A0F8VWA9</accession>
<protein>
    <submittedName>
        <fullName evidence="1">Uncharacterized protein</fullName>
    </submittedName>
</protein>
<sequence>PVVGAAVTVGTVVTTGAGAYGAVKELIAAAGIAAEYWVCAVDLETAGVAQVFRMEIGTGAAGVYTTARMEFGFDVTAVTANLSRFLIGPYPAYVAGGTQLVARGTGAAAKVIGVSTTIATGL</sequence>
<organism evidence="1">
    <name type="scientific">marine sediment metagenome</name>
    <dbReference type="NCBI Taxonomy" id="412755"/>
    <lineage>
        <taxon>unclassified sequences</taxon>
        <taxon>metagenomes</taxon>
        <taxon>ecological metagenomes</taxon>
    </lineage>
</organism>
<dbReference type="AlphaFoldDB" id="A0A0F8VWA9"/>
<reference evidence="1" key="1">
    <citation type="journal article" date="2015" name="Nature">
        <title>Complex archaea that bridge the gap between prokaryotes and eukaryotes.</title>
        <authorList>
            <person name="Spang A."/>
            <person name="Saw J.H."/>
            <person name="Jorgensen S.L."/>
            <person name="Zaremba-Niedzwiedzka K."/>
            <person name="Martijn J."/>
            <person name="Lind A.E."/>
            <person name="van Eijk R."/>
            <person name="Schleper C."/>
            <person name="Guy L."/>
            <person name="Ettema T.J."/>
        </authorList>
    </citation>
    <scope>NUCLEOTIDE SEQUENCE</scope>
</reference>
<evidence type="ECO:0000313" key="1">
    <source>
        <dbReference type="EMBL" id="KKK48673.1"/>
    </source>
</evidence>
<dbReference type="EMBL" id="LAZR01068949">
    <property type="protein sequence ID" value="KKK48673.1"/>
    <property type="molecule type" value="Genomic_DNA"/>
</dbReference>
<comment type="caution">
    <text evidence="1">The sequence shown here is derived from an EMBL/GenBank/DDBJ whole genome shotgun (WGS) entry which is preliminary data.</text>
</comment>
<name>A0A0F8VWA9_9ZZZZ</name>
<gene>
    <name evidence="1" type="ORF">LCGC14_3142770</name>
</gene>
<feature type="non-terminal residue" evidence="1">
    <location>
        <position position="1"/>
    </location>
</feature>
<proteinExistence type="predicted"/>